<comment type="caution">
    <text evidence="2">The sequence shown here is derived from an EMBL/GenBank/DDBJ whole genome shotgun (WGS) entry which is preliminary data.</text>
</comment>
<reference evidence="2" key="1">
    <citation type="submission" date="2021-08" db="EMBL/GenBank/DDBJ databases">
        <title>Chromosome-Level Trichoderma cornu-damae using Hi-C Data.</title>
        <authorList>
            <person name="Kim C.S."/>
        </authorList>
    </citation>
    <scope>NUCLEOTIDE SEQUENCE</scope>
    <source>
        <strain evidence="2">KA19-0412C</strain>
    </source>
</reference>
<dbReference type="EMBL" id="JAIWOZ010000007">
    <property type="protein sequence ID" value="KAH6603259.1"/>
    <property type="molecule type" value="Genomic_DNA"/>
</dbReference>
<evidence type="ECO:0000256" key="1">
    <source>
        <dbReference type="SAM" id="MobiDB-lite"/>
    </source>
</evidence>
<protein>
    <submittedName>
        <fullName evidence="2">Uncharacterized protein</fullName>
    </submittedName>
</protein>
<name>A0A9P8TSH5_9HYPO</name>
<feature type="compositionally biased region" description="Basic residues" evidence="1">
    <location>
        <begin position="23"/>
        <end position="32"/>
    </location>
</feature>
<sequence length="437" mass="48179">MSSAKRAVIELSSGSDDDNPLVTRRRKMRRRSAMPPPQREEETLEDQATFAEFLARAFPTKLVAADVAEYIQRESNIRLEKARQEGVVLDSVFIGRDCLPTWIGMHWDPKKESLHCAIQDRLLDLEVSNVLGDIIRKELMDKGNRKLEEARQLGVDIENITIGKGLLATWDTPGIDLQVPLEEQLSYEEEPSYDDMGQSSLETAVSHSSIFSRRATPESAALSQSTATAVPRSPGVVSDRSSNAYYTCSEFSSGDSTEDEEEAFDDVIYMNNAVDPHAHYADGDDKTPHILPDVEIAGGPEGYSDVDIEVYLAEDDEDVEHLPEIELAIDGDAFAHYFGDDEAVDVEIAGMDLRCALDVPQDQGDEGADSVTGEDICGPNEEEDEQSDARDEEDAQDGDDAIAQHGGFETTLAAPMLRVEDEEPNTGIEITEDGFAW</sequence>
<gene>
    <name evidence="2" type="ORF">Trco_008034</name>
</gene>
<proteinExistence type="predicted"/>
<dbReference type="OrthoDB" id="4939762at2759"/>
<organism evidence="2 3">
    <name type="scientific">Trichoderma cornu-damae</name>
    <dbReference type="NCBI Taxonomy" id="654480"/>
    <lineage>
        <taxon>Eukaryota</taxon>
        <taxon>Fungi</taxon>
        <taxon>Dikarya</taxon>
        <taxon>Ascomycota</taxon>
        <taxon>Pezizomycotina</taxon>
        <taxon>Sordariomycetes</taxon>
        <taxon>Hypocreomycetidae</taxon>
        <taxon>Hypocreales</taxon>
        <taxon>Hypocreaceae</taxon>
        <taxon>Trichoderma</taxon>
    </lineage>
</organism>
<feature type="compositionally biased region" description="Acidic residues" evidence="1">
    <location>
        <begin position="380"/>
        <end position="400"/>
    </location>
</feature>
<feature type="region of interest" description="Disordered" evidence="1">
    <location>
        <begin position="360"/>
        <end position="412"/>
    </location>
</feature>
<evidence type="ECO:0000313" key="2">
    <source>
        <dbReference type="EMBL" id="KAH6603259.1"/>
    </source>
</evidence>
<dbReference type="Proteomes" id="UP000827724">
    <property type="component" value="Unassembled WGS sequence"/>
</dbReference>
<feature type="region of interest" description="Disordered" evidence="1">
    <location>
        <begin position="1"/>
        <end position="44"/>
    </location>
</feature>
<keyword evidence="3" id="KW-1185">Reference proteome</keyword>
<accession>A0A9P8TSH5</accession>
<dbReference type="AlphaFoldDB" id="A0A9P8TSH5"/>
<evidence type="ECO:0000313" key="3">
    <source>
        <dbReference type="Proteomes" id="UP000827724"/>
    </source>
</evidence>
<feature type="region of interest" description="Disordered" evidence="1">
    <location>
        <begin position="216"/>
        <end position="239"/>
    </location>
</feature>